<reference evidence="1" key="1">
    <citation type="submission" date="2014-12" db="EMBL/GenBank/DDBJ databases">
        <title>Insight into the proteome of Arion vulgaris.</title>
        <authorList>
            <person name="Aradska J."/>
            <person name="Bulat T."/>
            <person name="Smidak R."/>
            <person name="Sarate P."/>
            <person name="Gangsoo J."/>
            <person name="Sialana F."/>
            <person name="Bilban M."/>
            <person name="Lubec G."/>
        </authorList>
    </citation>
    <scope>NUCLEOTIDE SEQUENCE</scope>
    <source>
        <tissue evidence="1">Skin</tissue>
    </source>
</reference>
<gene>
    <name evidence="1" type="primary">ORF219119</name>
</gene>
<protein>
    <submittedName>
        <fullName evidence="1">Uncharacterized protein</fullName>
    </submittedName>
</protein>
<name>A0A0B7C084_9EUPU</name>
<evidence type="ECO:0000313" key="1">
    <source>
        <dbReference type="EMBL" id="CEK98597.1"/>
    </source>
</evidence>
<feature type="non-terminal residue" evidence="1">
    <location>
        <position position="1"/>
    </location>
</feature>
<dbReference type="AlphaFoldDB" id="A0A0B7C084"/>
<accession>A0A0B7C084</accession>
<dbReference type="EMBL" id="HACG01051726">
    <property type="protein sequence ID" value="CEK98597.1"/>
    <property type="molecule type" value="Transcribed_RNA"/>
</dbReference>
<proteinExistence type="predicted"/>
<organism evidence="1">
    <name type="scientific">Arion vulgaris</name>
    <dbReference type="NCBI Taxonomy" id="1028688"/>
    <lineage>
        <taxon>Eukaryota</taxon>
        <taxon>Metazoa</taxon>
        <taxon>Spiralia</taxon>
        <taxon>Lophotrochozoa</taxon>
        <taxon>Mollusca</taxon>
        <taxon>Gastropoda</taxon>
        <taxon>Heterobranchia</taxon>
        <taxon>Euthyneura</taxon>
        <taxon>Panpulmonata</taxon>
        <taxon>Eupulmonata</taxon>
        <taxon>Stylommatophora</taxon>
        <taxon>Helicina</taxon>
        <taxon>Arionoidea</taxon>
        <taxon>Arionidae</taxon>
        <taxon>Arion</taxon>
    </lineage>
</organism>
<feature type="non-terminal residue" evidence="1">
    <location>
        <position position="87"/>
    </location>
</feature>
<sequence length="87" mass="9941">DIFYLPPLLALQLHLSIFNCHKFCYMLNLNPGLVPNMSAGTEWDKEIIYSPKCDIVVVAILMLLTNTHFSRIMCRVDLHSRAGTFTN</sequence>